<protein>
    <submittedName>
        <fullName evidence="1">Uncharacterized protein</fullName>
    </submittedName>
</protein>
<accession>A0A0H5QT72</accession>
<name>A0A0H5QT72_9EUKA</name>
<dbReference type="EMBL" id="HACM01004304">
    <property type="protein sequence ID" value="CRZ04746.1"/>
    <property type="molecule type" value="Transcribed_RNA"/>
</dbReference>
<feature type="non-terminal residue" evidence="1">
    <location>
        <position position="116"/>
    </location>
</feature>
<feature type="non-terminal residue" evidence="1">
    <location>
        <position position="1"/>
    </location>
</feature>
<reference evidence="1" key="1">
    <citation type="submission" date="2015-04" db="EMBL/GenBank/DDBJ databases">
        <title>The genome sequence of the plant pathogenic Rhizarian Plasmodiophora brassicae reveals insights in its biotrophic life cycle and the origin of chitin synthesis.</title>
        <authorList>
            <person name="Schwelm A."/>
            <person name="Fogelqvist J."/>
            <person name="Knaust A."/>
            <person name="Julke S."/>
            <person name="Lilja T."/>
            <person name="Dhandapani V."/>
            <person name="Bonilla-Rosso G."/>
            <person name="Karlsson M."/>
            <person name="Shevchenko A."/>
            <person name="Choi S.R."/>
            <person name="Kim H.G."/>
            <person name="Park J.Y."/>
            <person name="Lim Y.P."/>
            <person name="Ludwig-Muller J."/>
            <person name="Dixelius C."/>
        </authorList>
    </citation>
    <scope>NUCLEOTIDE SEQUENCE</scope>
    <source>
        <tissue evidence="1">Potato root galls</tissue>
    </source>
</reference>
<proteinExistence type="predicted"/>
<organism evidence="1">
    <name type="scientific">Spongospora subterranea</name>
    <dbReference type="NCBI Taxonomy" id="70186"/>
    <lineage>
        <taxon>Eukaryota</taxon>
        <taxon>Sar</taxon>
        <taxon>Rhizaria</taxon>
        <taxon>Endomyxa</taxon>
        <taxon>Phytomyxea</taxon>
        <taxon>Plasmodiophorida</taxon>
        <taxon>Plasmodiophoridae</taxon>
        <taxon>Spongospora</taxon>
    </lineage>
</organism>
<sequence length="116" mass="13080">KIRHGGRMSFVGMVGEINRNLSLLAKVLYPWLADIPDTWPLMVQFFENYRPLISCKVVRWACPVKGFKCNSDGGLDAITCNFSSAFCIRDVTGKFVYAETRNIGRESVLVAEMKTL</sequence>
<evidence type="ECO:0000313" key="1">
    <source>
        <dbReference type="EMBL" id="CRZ04746.1"/>
    </source>
</evidence>
<dbReference type="AlphaFoldDB" id="A0A0H5QT72"/>